<evidence type="ECO:0000313" key="2">
    <source>
        <dbReference type="Proteomes" id="UP000583266"/>
    </source>
</evidence>
<gene>
    <name evidence="1" type="ORF">HHL17_20655</name>
</gene>
<dbReference type="Proteomes" id="UP000583266">
    <property type="component" value="Unassembled WGS sequence"/>
</dbReference>
<proteinExistence type="predicted"/>
<sequence length="79" mass="9536">MQKDIKYKLSKKLKKELKIFLEDHPAKRVNRNLREVFMTFVAHCLHVSPLNMKDIIWDMTCLMELFDLAEDETVDWPEQ</sequence>
<reference evidence="1 2" key="1">
    <citation type="submission" date="2020-04" db="EMBL/GenBank/DDBJ databases">
        <title>Chitinophaga sp. G-6-1-13 sp. nov., isolated from soil.</title>
        <authorList>
            <person name="Dahal R.H."/>
            <person name="Chaudhary D.K."/>
        </authorList>
    </citation>
    <scope>NUCLEOTIDE SEQUENCE [LARGE SCALE GENOMIC DNA]</scope>
    <source>
        <strain evidence="1 2">G-6-1-13</strain>
    </source>
</reference>
<dbReference type="AlphaFoldDB" id="A0A848GSB8"/>
<evidence type="ECO:0000313" key="1">
    <source>
        <dbReference type="EMBL" id="NML39623.1"/>
    </source>
</evidence>
<name>A0A848GSB8_9BACT</name>
<comment type="caution">
    <text evidence="1">The sequence shown here is derived from an EMBL/GenBank/DDBJ whole genome shotgun (WGS) entry which is preliminary data.</text>
</comment>
<dbReference type="EMBL" id="JABBGC010000002">
    <property type="protein sequence ID" value="NML39623.1"/>
    <property type="molecule type" value="Genomic_DNA"/>
</dbReference>
<dbReference type="RefSeq" id="WP_169226686.1">
    <property type="nucleotide sequence ID" value="NZ_JABBGC010000002.1"/>
</dbReference>
<keyword evidence="2" id="KW-1185">Reference proteome</keyword>
<accession>A0A848GSB8</accession>
<protein>
    <submittedName>
        <fullName evidence="1">Uncharacterized protein</fullName>
    </submittedName>
</protein>
<organism evidence="1 2">
    <name type="scientific">Chitinophaga fulva</name>
    <dbReference type="NCBI Taxonomy" id="2728842"/>
    <lineage>
        <taxon>Bacteria</taxon>
        <taxon>Pseudomonadati</taxon>
        <taxon>Bacteroidota</taxon>
        <taxon>Chitinophagia</taxon>
        <taxon>Chitinophagales</taxon>
        <taxon>Chitinophagaceae</taxon>
        <taxon>Chitinophaga</taxon>
    </lineage>
</organism>